<dbReference type="GO" id="GO:0000981">
    <property type="term" value="F:DNA-binding transcription factor activity, RNA polymerase II-specific"/>
    <property type="evidence" value="ECO:0007669"/>
    <property type="project" value="InterPro"/>
</dbReference>
<dbReference type="OrthoDB" id="2123952at2759"/>
<feature type="region of interest" description="Disordered" evidence="3">
    <location>
        <begin position="902"/>
        <end position="922"/>
    </location>
</feature>
<feature type="region of interest" description="Disordered" evidence="3">
    <location>
        <begin position="732"/>
        <end position="779"/>
    </location>
</feature>
<evidence type="ECO:0000256" key="1">
    <source>
        <dbReference type="ARBA" id="ARBA00022723"/>
    </source>
</evidence>
<keyword evidence="6" id="KW-1185">Reference proteome</keyword>
<dbReference type="Pfam" id="PF00172">
    <property type="entry name" value="Zn_clus"/>
    <property type="match status" value="1"/>
</dbReference>
<feature type="compositionally biased region" description="Polar residues" evidence="3">
    <location>
        <begin position="832"/>
        <end position="842"/>
    </location>
</feature>
<proteinExistence type="predicted"/>
<dbReference type="InterPro" id="IPR001138">
    <property type="entry name" value="Zn2Cys6_DnaBD"/>
</dbReference>
<comment type="caution">
    <text evidence="5">The sequence shown here is derived from an EMBL/GenBank/DDBJ whole genome shotgun (WGS) entry which is preliminary data.</text>
</comment>
<dbReference type="InterPro" id="IPR036864">
    <property type="entry name" value="Zn2-C6_fun-type_DNA-bd_sf"/>
</dbReference>
<dbReference type="Pfam" id="PF04082">
    <property type="entry name" value="Fungal_trans"/>
    <property type="match status" value="1"/>
</dbReference>
<dbReference type="PANTHER" id="PTHR46910:SF25">
    <property type="entry name" value="ABC-TRANSPORTER-REGULATING TRANSCRIPTION FACTOR"/>
    <property type="match status" value="1"/>
</dbReference>
<feature type="compositionally biased region" description="Low complexity" evidence="3">
    <location>
        <begin position="853"/>
        <end position="864"/>
    </location>
</feature>
<dbReference type="AlphaFoldDB" id="A0A8H3I6J3"/>
<dbReference type="CDD" id="cd00067">
    <property type="entry name" value="GAL4"/>
    <property type="match status" value="1"/>
</dbReference>
<dbReference type="PANTHER" id="PTHR46910">
    <property type="entry name" value="TRANSCRIPTION FACTOR PDR1"/>
    <property type="match status" value="1"/>
</dbReference>
<name>A0A8H3I6J3_9LECA</name>
<feature type="region of interest" description="Disordered" evidence="3">
    <location>
        <begin position="155"/>
        <end position="224"/>
    </location>
</feature>
<dbReference type="InterPro" id="IPR050987">
    <property type="entry name" value="AtrR-like"/>
</dbReference>
<evidence type="ECO:0000256" key="2">
    <source>
        <dbReference type="ARBA" id="ARBA00023242"/>
    </source>
</evidence>
<feature type="compositionally biased region" description="Polar residues" evidence="3">
    <location>
        <begin position="768"/>
        <end position="778"/>
    </location>
</feature>
<evidence type="ECO:0000313" key="5">
    <source>
        <dbReference type="EMBL" id="CAF9909235.1"/>
    </source>
</evidence>
<dbReference type="SMART" id="SM00906">
    <property type="entry name" value="Fungal_trans"/>
    <property type="match status" value="1"/>
</dbReference>
<feature type="compositionally biased region" description="Polar residues" evidence="3">
    <location>
        <begin position="160"/>
        <end position="205"/>
    </location>
</feature>
<feature type="region of interest" description="Disordered" evidence="3">
    <location>
        <begin position="1"/>
        <end position="34"/>
    </location>
</feature>
<accession>A0A8H3I6J3</accession>
<protein>
    <recommendedName>
        <fullName evidence="4">Zn(2)-C6 fungal-type domain-containing protein</fullName>
    </recommendedName>
</protein>
<dbReference type="Gene3D" id="4.10.240.10">
    <property type="entry name" value="Zn(2)-C6 fungal-type DNA-binding domain"/>
    <property type="match status" value="1"/>
</dbReference>
<organism evidence="5 6">
    <name type="scientific">Heterodermia speciosa</name>
    <dbReference type="NCBI Taxonomy" id="116794"/>
    <lineage>
        <taxon>Eukaryota</taxon>
        <taxon>Fungi</taxon>
        <taxon>Dikarya</taxon>
        <taxon>Ascomycota</taxon>
        <taxon>Pezizomycotina</taxon>
        <taxon>Lecanoromycetes</taxon>
        <taxon>OSLEUM clade</taxon>
        <taxon>Lecanoromycetidae</taxon>
        <taxon>Caliciales</taxon>
        <taxon>Physciaceae</taxon>
        <taxon>Heterodermia</taxon>
    </lineage>
</organism>
<dbReference type="GO" id="GO:0008270">
    <property type="term" value="F:zinc ion binding"/>
    <property type="evidence" value="ECO:0007669"/>
    <property type="project" value="InterPro"/>
</dbReference>
<dbReference type="GO" id="GO:0003677">
    <property type="term" value="F:DNA binding"/>
    <property type="evidence" value="ECO:0007669"/>
    <property type="project" value="InterPro"/>
</dbReference>
<gene>
    <name evidence="5" type="ORF">HETSPECPRED_008887</name>
</gene>
<dbReference type="SUPFAM" id="SSF57701">
    <property type="entry name" value="Zn2/Cys6 DNA-binding domain"/>
    <property type="match status" value="1"/>
</dbReference>
<feature type="compositionally biased region" description="Basic and acidic residues" evidence="3">
    <location>
        <begin position="211"/>
        <end position="221"/>
    </location>
</feature>
<dbReference type="PROSITE" id="PS50048">
    <property type="entry name" value="ZN2_CY6_FUNGAL_2"/>
    <property type="match status" value="1"/>
</dbReference>
<dbReference type="EMBL" id="CAJPDS010000007">
    <property type="protein sequence ID" value="CAF9909235.1"/>
    <property type="molecule type" value="Genomic_DNA"/>
</dbReference>
<dbReference type="GO" id="GO:0006351">
    <property type="term" value="P:DNA-templated transcription"/>
    <property type="evidence" value="ECO:0007669"/>
    <property type="project" value="InterPro"/>
</dbReference>
<feature type="domain" description="Zn(2)-C6 fungal-type" evidence="4">
    <location>
        <begin position="71"/>
        <end position="101"/>
    </location>
</feature>
<dbReference type="SMART" id="SM00066">
    <property type="entry name" value="GAL4"/>
    <property type="match status" value="1"/>
</dbReference>
<keyword evidence="1" id="KW-0479">Metal-binding</keyword>
<sequence>MDSFNHQQNSISFNIPPITNPPPHQYFGSSDQETSPMLESFSAEAVFGDDDDHRGNIEDGIDAKRRRIARACDMCRKKKIKCDAKMPKCSHCENYKTECIFTQVEKKRAQPKGAKYIEGLENRLGRMESLLKLSGLLNEEDGGRTDLGTLEKKLADQTNRKSNPGTPSKSPNGSLNTDTPTRPSTESQHTTPTIGNSATPKSAVTSPEPAKNGDKPNRRDAEEEVEALSDMMCSLVTNNCGETRYIGSSSGFSIFSPKGIQWVNEKTGDSSFQEMISMAAVDDNKWVYWKPEIFSDMFARRTYKQLPPRDEALSLLKDFFENFNCMFPLFHEPTFMHLVNKHYTKDPYEGSGWWASLNVALAIAHRLRVMSRLVPQEEDNKAWAYLKNAMGVLTELTMRNTDLLSVQALLGMAMFLLGTPNPQPSFFLVSAALRLSHSIGLHKRGTGFNLNPVELEQRKRVFWIAYILDKDICLRSGRPPAQDDDDMSVELPTEDPSDNIGNIPLADGKGKANLFLLMCTFAIIESRVYKQLYSTKASKQSDGALLNTIGELDKELEEWKDSIPLDFRPEHEIKASHTPLILHIVVLHFAYYNCLTTIHRMSVHHGYWSNRLSDYAISGLNARPLNPRVFSSAALCVTAARASINLVKYIPQGDFSCVWLILYFPVSSLVTLFANILQNPQDARARSDVKLMRQVVDFLSLLCVTEEQGGVRRMLGVCSEFERIARVVLEKSERESKSRNKRKANKGSVSESPKPTPRIIQAQVPQKRATTQTPSQGKASALANAFMPKFTGDGLSSQPFNPSLNSFSPAPDPVNGDFSTLPMDFSTPSGSDFANLLTNSGLTPHFQGNDDLQQPQQQPQQQQQFDGLSGPSFDLDSFQQPFVPQDLWQMPMTLEWDWADMTSMGYPSLGENGQQQQQQPSG</sequence>
<dbReference type="Proteomes" id="UP000664521">
    <property type="component" value="Unassembled WGS sequence"/>
</dbReference>
<feature type="region of interest" description="Disordered" evidence="3">
    <location>
        <begin position="832"/>
        <end position="878"/>
    </location>
</feature>
<evidence type="ECO:0000313" key="6">
    <source>
        <dbReference type="Proteomes" id="UP000664521"/>
    </source>
</evidence>
<reference evidence="5" key="1">
    <citation type="submission" date="2021-03" db="EMBL/GenBank/DDBJ databases">
        <authorList>
            <person name="Tagirdzhanova G."/>
        </authorList>
    </citation>
    <scope>NUCLEOTIDE SEQUENCE</scope>
</reference>
<evidence type="ECO:0000256" key="3">
    <source>
        <dbReference type="SAM" id="MobiDB-lite"/>
    </source>
</evidence>
<keyword evidence="2" id="KW-0539">Nucleus</keyword>
<dbReference type="CDD" id="cd12148">
    <property type="entry name" value="fungal_TF_MHR"/>
    <property type="match status" value="1"/>
</dbReference>
<evidence type="ECO:0000259" key="4">
    <source>
        <dbReference type="PROSITE" id="PS50048"/>
    </source>
</evidence>
<dbReference type="InterPro" id="IPR007219">
    <property type="entry name" value="XnlR_reg_dom"/>
</dbReference>
<dbReference type="PROSITE" id="PS00463">
    <property type="entry name" value="ZN2_CY6_FUNGAL_1"/>
    <property type="match status" value="1"/>
</dbReference>
<feature type="compositionally biased region" description="Polar residues" evidence="3">
    <location>
        <begin position="1"/>
        <end position="13"/>
    </location>
</feature>